<keyword evidence="3" id="KW-1185">Reference proteome</keyword>
<proteinExistence type="predicted"/>
<evidence type="ECO:0000256" key="1">
    <source>
        <dbReference type="SAM" id="MobiDB-lite"/>
    </source>
</evidence>
<dbReference type="Proteomes" id="UP000624709">
    <property type="component" value="Unassembled WGS sequence"/>
</dbReference>
<protein>
    <submittedName>
        <fullName evidence="2">Uncharacterized protein</fullName>
    </submittedName>
</protein>
<name>A0ABQ4B6K8_9ACTN</name>
<sequence>MLMARTTFLVELDDGLFADLKAGADALDVSVETYAAVRLEQQARQTGRARRSDAAGGAPWQPPPALVLLTGLAAQAAWRNGGYQYADVTQWVSYAVLEQAQREPRTDAGHPGAAEHEPPAP</sequence>
<accession>A0ABQ4B6K8</accession>
<gene>
    <name evidence="2" type="ORF">Apa02nite_024170</name>
</gene>
<reference evidence="2 3" key="1">
    <citation type="submission" date="2021-01" db="EMBL/GenBank/DDBJ databases">
        <title>Whole genome shotgun sequence of Actinoplanes palleronii NBRC 14916.</title>
        <authorList>
            <person name="Komaki H."/>
            <person name="Tamura T."/>
        </authorList>
    </citation>
    <scope>NUCLEOTIDE SEQUENCE [LARGE SCALE GENOMIC DNA]</scope>
    <source>
        <strain evidence="2 3">NBRC 14916</strain>
    </source>
</reference>
<dbReference type="EMBL" id="BOMS01000031">
    <property type="protein sequence ID" value="GIE66309.1"/>
    <property type="molecule type" value="Genomic_DNA"/>
</dbReference>
<evidence type="ECO:0000313" key="2">
    <source>
        <dbReference type="EMBL" id="GIE66309.1"/>
    </source>
</evidence>
<comment type="caution">
    <text evidence="2">The sequence shown here is derived from an EMBL/GenBank/DDBJ whole genome shotgun (WGS) entry which is preliminary data.</text>
</comment>
<organism evidence="2 3">
    <name type="scientific">Actinoplanes palleronii</name>
    <dbReference type="NCBI Taxonomy" id="113570"/>
    <lineage>
        <taxon>Bacteria</taxon>
        <taxon>Bacillati</taxon>
        <taxon>Actinomycetota</taxon>
        <taxon>Actinomycetes</taxon>
        <taxon>Micromonosporales</taxon>
        <taxon>Micromonosporaceae</taxon>
        <taxon>Actinoplanes</taxon>
    </lineage>
</organism>
<feature type="region of interest" description="Disordered" evidence="1">
    <location>
        <begin position="101"/>
        <end position="121"/>
    </location>
</feature>
<evidence type="ECO:0000313" key="3">
    <source>
        <dbReference type="Proteomes" id="UP000624709"/>
    </source>
</evidence>